<protein>
    <submittedName>
        <fullName evidence="1">Uncharacterized protein</fullName>
    </submittedName>
</protein>
<dbReference type="EMBL" id="UINC01039938">
    <property type="protein sequence ID" value="SVB39131.1"/>
    <property type="molecule type" value="Genomic_DNA"/>
</dbReference>
<evidence type="ECO:0000313" key="1">
    <source>
        <dbReference type="EMBL" id="SVB39131.1"/>
    </source>
</evidence>
<name>A0A382DN06_9ZZZZ</name>
<sequence>MLKKLDGISVWVLKCTDPPAPMFFFGFPKKLYTVTFKAIGELFDIFDIKIQHYS</sequence>
<organism evidence="1">
    <name type="scientific">marine metagenome</name>
    <dbReference type="NCBI Taxonomy" id="408172"/>
    <lineage>
        <taxon>unclassified sequences</taxon>
        <taxon>metagenomes</taxon>
        <taxon>ecological metagenomes</taxon>
    </lineage>
</organism>
<proteinExistence type="predicted"/>
<accession>A0A382DN06</accession>
<reference evidence="1" key="1">
    <citation type="submission" date="2018-05" db="EMBL/GenBank/DDBJ databases">
        <authorList>
            <person name="Lanie J.A."/>
            <person name="Ng W.-L."/>
            <person name="Kazmierczak K.M."/>
            <person name="Andrzejewski T.M."/>
            <person name="Davidsen T.M."/>
            <person name="Wayne K.J."/>
            <person name="Tettelin H."/>
            <person name="Glass J.I."/>
            <person name="Rusch D."/>
            <person name="Podicherti R."/>
            <person name="Tsui H.-C.T."/>
            <person name="Winkler M.E."/>
        </authorList>
    </citation>
    <scope>NUCLEOTIDE SEQUENCE</scope>
</reference>
<gene>
    <name evidence="1" type="ORF">METZ01_LOCUS191985</name>
</gene>
<dbReference type="AlphaFoldDB" id="A0A382DN06"/>